<comment type="caution">
    <text evidence="1">The sequence shown here is derived from an EMBL/GenBank/DDBJ whole genome shotgun (WGS) entry which is preliminary data.</text>
</comment>
<accession>A0ABW7MKD0</accession>
<proteinExistence type="predicted"/>
<dbReference type="PANTHER" id="PTHR40050:SF1">
    <property type="entry name" value="INNER SPORE COAT PROTEIN H"/>
    <property type="match status" value="1"/>
</dbReference>
<dbReference type="RefSeq" id="WP_395436557.1">
    <property type="nucleotide sequence ID" value="NZ_JBAWKC010000001.1"/>
</dbReference>
<dbReference type="Pfam" id="PF08757">
    <property type="entry name" value="CotH"/>
    <property type="match status" value="1"/>
</dbReference>
<dbReference type="PANTHER" id="PTHR40050">
    <property type="entry name" value="INNER SPORE COAT PROTEIN H"/>
    <property type="match status" value="1"/>
</dbReference>
<keyword evidence="1" id="KW-0808">Transferase</keyword>
<dbReference type="Proteomes" id="UP001610104">
    <property type="component" value="Unassembled WGS sequence"/>
</dbReference>
<dbReference type="InterPro" id="IPR014867">
    <property type="entry name" value="Spore_coat_CotH_CotH2/3/7"/>
</dbReference>
<gene>
    <name evidence="1" type="ORF">V8G56_00885</name>
</gene>
<protein>
    <submittedName>
        <fullName evidence="1">CotH kinase family protein</fullName>
    </submittedName>
</protein>
<name>A0ABW7MKD0_9FLAO</name>
<keyword evidence="2" id="KW-1185">Reference proteome</keyword>
<evidence type="ECO:0000313" key="2">
    <source>
        <dbReference type="Proteomes" id="UP001610104"/>
    </source>
</evidence>
<organism evidence="1 2">
    <name type="scientific">Gaetbulibacter aquiaggeris</name>
    <dbReference type="NCBI Taxonomy" id="1735373"/>
    <lineage>
        <taxon>Bacteria</taxon>
        <taxon>Pseudomonadati</taxon>
        <taxon>Bacteroidota</taxon>
        <taxon>Flavobacteriia</taxon>
        <taxon>Flavobacteriales</taxon>
        <taxon>Flavobacteriaceae</taxon>
        <taxon>Gaetbulibacter</taxon>
    </lineage>
</organism>
<evidence type="ECO:0000313" key="1">
    <source>
        <dbReference type="EMBL" id="MFH6767274.1"/>
    </source>
</evidence>
<reference evidence="1 2" key="1">
    <citation type="submission" date="2024-02" db="EMBL/GenBank/DDBJ databases">
        <title>A Gaetbulibacter species isolated from tidal flats and genomic insights of their niches.</title>
        <authorList>
            <person name="Ye Y."/>
        </authorList>
    </citation>
    <scope>NUCLEOTIDE SEQUENCE [LARGE SCALE GENOMIC DNA]</scope>
    <source>
        <strain evidence="1 2">KEM-8</strain>
    </source>
</reference>
<keyword evidence="1" id="KW-0418">Kinase</keyword>
<dbReference type="GO" id="GO:0016301">
    <property type="term" value="F:kinase activity"/>
    <property type="evidence" value="ECO:0007669"/>
    <property type="project" value="UniProtKB-KW"/>
</dbReference>
<sequence length="454" mass="52072">MKTLLRFIFIGFLLAGFYTCNKENPSIDEENLPIAKVELPQINIITNGVEIVDEPKITAGMLVSADDVIDFSGIIGIEIRGSSSQMFPKKQYGVETRDEAGDGLDVSILGFPEEEDWILYAPYSDKSLIRNILIYDLSRDINRYASRAKFAEVSINGSYNGLYVFMEKLKRDSNRININKLNVDENSGEDLTGGYILKIDKASGFDETLYTSNNSITSKYAPNNALLNQKIYFNYDTPKEEDITPEQKEYITNYMNIFEDALAGENYTDPNEGYSKYIDTNSFIDFFLLNELSNNVDGYRLSTWLTKDKNEKLKMGPIWDFNLAFGNANYCGGGETNVWAYKFNGRCSNDFWQIPFWWDRLLTDPAFIVQVQARWQELRSGAFSNQAISNKIDSYTEMLNTSGAVEANFQKWPVLNEYVWPNNYVGNSYPAEINYIKNWIDQRLLWLDTEIMAL</sequence>
<dbReference type="EMBL" id="JBAWKC010000001">
    <property type="protein sequence ID" value="MFH6767274.1"/>
    <property type="molecule type" value="Genomic_DNA"/>
</dbReference>